<reference evidence="1 2" key="1">
    <citation type="submission" date="2021-06" db="EMBL/GenBank/DDBJ databases">
        <title>Caerostris extrusa draft genome.</title>
        <authorList>
            <person name="Kono N."/>
            <person name="Arakawa K."/>
        </authorList>
    </citation>
    <scope>NUCLEOTIDE SEQUENCE [LARGE SCALE GENOMIC DNA]</scope>
</reference>
<evidence type="ECO:0000313" key="1">
    <source>
        <dbReference type="EMBL" id="GIY68046.1"/>
    </source>
</evidence>
<name>A0AAV4VCB1_CAEEX</name>
<accession>A0AAV4VCB1</accession>
<dbReference type="EMBL" id="BPLR01014316">
    <property type="protein sequence ID" value="GIY68046.1"/>
    <property type="molecule type" value="Genomic_DNA"/>
</dbReference>
<gene>
    <name evidence="1" type="ORF">CEXT_81171</name>
</gene>
<keyword evidence="2" id="KW-1185">Reference proteome</keyword>
<proteinExistence type="predicted"/>
<organism evidence="1 2">
    <name type="scientific">Caerostris extrusa</name>
    <name type="common">Bark spider</name>
    <name type="synonym">Caerostris bankana</name>
    <dbReference type="NCBI Taxonomy" id="172846"/>
    <lineage>
        <taxon>Eukaryota</taxon>
        <taxon>Metazoa</taxon>
        <taxon>Ecdysozoa</taxon>
        <taxon>Arthropoda</taxon>
        <taxon>Chelicerata</taxon>
        <taxon>Arachnida</taxon>
        <taxon>Araneae</taxon>
        <taxon>Araneomorphae</taxon>
        <taxon>Entelegynae</taxon>
        <taxon>Araneoidea</taxon>
        <taxon>Araneidae</taxon>
        <taxon>Caerostris</taxon>
    </lineage>
</organism>
<feature type="non-terminal residue" evidence="1">
    <location>
        <position position="20"/>
    </location>
</feature>
<comment type="caution">
    <text evidence="1">The sequence shown here is derived from an EMBL/GenBank/DDBJ whole genome shotgun (WGS) entry which is preliminary data.</text>
</comment>
<protein>
    <submittedName>
        <fullName evidence="1">Uncharacterized protein</fullName>
    </submittedName>
</protein>
<sequence>MCGGVFTVTVEKSSNSQVPL</sequence>
<dbReference type="AlphaFoldDB" id="A0AAV4VCB1"/>
<dbReference type="Proteomes" id="UP001054945">
    <property type="component" value="Unassembled WGS sequence"/>
</dbReference>
<evidence type="ECO:0000313" key="2">
    <source>
        <dbReference type="Proteomes" id="UP001054945"/>
    </source>
</evidence>